<sequence length="58" mass="6639">MRLWLFREEDGGDEFIVLDTLKLGLDELAEQYCARPIASLEAVIPWGRTWRGGQLTVC</sequence>
<name>A0A0F9D5P5_9ZZZZ</name>
<protein>
    <submittedName>
        <fullName evidence="1">Uncharacterized protein</fullName>
    </submittedName>
</protein>
<comment type="caution">
    <text evidence="1">The sequence shown here is derived from an EMBL/GenBank/DDBJ whole genome shotgun (WGS) entry which is preliminary data.</text>
</comment>
<dbReference type="EMBL" id="LAZR01040991">
    <property type="protein sequence ID" value="KKL13116.1"/>
    <property type="molecule type" value="Genomic_DNA"/>
</dbReference>
<dbReference type="AlphaFoldDB" id="A0A0F9D5P5"/>
<reference evidence="1" key="1">
    <citation type="journal article" date="2015" name="Nature">
        <title>Complex archaea that bridge the gap between prokaryotes and eukaryotes.</title>
        <authorList>
            <person name="Spang A."/>
            <person name="Saw J.H."/>
            <person name="Jorgensen S.L."/>
            <person name="Zaremba-Niedzwiedzka K."/>
            <person name="Martijn J."/>
            <person name="Lind A.E."/>
            <person name="van Eijk R."/>
            <person name="Schleper C."/>
            <person name="Guy L."/>
            <person name="Ettema T.J."/>
        </authorList>
    </citation>
    <scope>NUCLEOTIDE SEQUENCE</scope>
</reference>
<gene>
    <name evidence="1" type="ORF">LCGC14_2528950</name>
</gene>
<organism evidence="1">
    <name type="scientific">marine sediment metagenome</name>
    <dbReference type="NCBI Taxonomy" id="412755"/>
    <lineage>
        <taxon>unclassified sequences</taxon>
        <taxon>metagenomes</taxon>
        <taxon>ecological metagenomes</taxon>
    </lineage>
</organism>
<evidence type="ECO:0000313" key="1">
    <source>
        <dbReference type="EMBL" id="KKL13116.1"/>
    </source>
</evidence>
<proteinExistence type="predicted"/>
<accession>A0A0F9D5P5</accession>